<keyword evidence="1" id="KW-0143">Chaperone</keyword>
<dbReference type="Gene3D" id="3.30.70.920">
    <property type="match status" value="1"/>
</dbReference>
<comment type="similarity">
    <text evidence="1">Belongs to the NapD family.</text>
</comment>
<evidence type="ECO:0000256" key="1">
    <source>
        <dbReference type="HAMAP-Rule" id="MF_02200"/>
    </source>
</evidence>
<evidence type="ECO:0000313" key="3">
    <source>
        <dbReference type="Proteomes" id="UP000257045"/>
    </source>
</evidence>
<evidence type="ECO:0000313" key="2">
    <source>
        <dbReference type="EMBL" id="RDU71117.1"/>
    </source>
</evidence>
<dbReference type="GO" id="GO:0005048">
    <property type="term" value="F:signal sequence binding"/>
    <property type="evidence" value="ECO:0007669"/>
    <property type="project" value="UniProtKB-UniRule"/>
</dbReference>
<organism evidence="2 3">
    <name type="scientific">Helicobacter brantae</name>
    <dbReference type="NCBI Taxonomy" id="375927"/>
    <lineage>
        <taxon>Bacteria</taxon>
        <taxon>Pseudomonadati</taxon>
        <taxon>Campylobacterota</taxon>
        <taxon>Epsilonproteobacteria</taxon>
        <taxon>Campylobacterales</taxon>
        <taxon>Helicobacteraceae</taxon>
        <taxon>Helicobacter</taxon>
    </lineage>
</organism>
<dbReference type="Proteomes" id="UP000257045">
    <property type="component" value="Unassembled WGS sequence"/>
</dbReference>
<comment type="caution">
    <text evidence="2">The sequence shown here is derived from an EMBL/GenBank/DDBJ whole genome shotgun (WGS) entry which is preliminary data.</text>
</comment>
<sequence length="114" mass="12846">MNISSAIIYTQKPQSVIEEIDKIAGCEVHLCDKERGIIIISIEAEGVEGEMEILERVSGIEGVIEANMHYSYSEEELERARENISTELSPILDDSTPIEEVRYSGSVYNQMHKD</sequence>
<keyword evidence="3" id="KW-1185">Reference proteome</keyword>
<dbReference type="EMBL" id="NXLV01000004">
    <property type="protein sequence ID" value="RDU71117.1"/>
    <property type="molecule type" value="Genomic_DNA"/>
</dbReference>
<dbReference type="RefSeq" id="WP_115569263.1">
    <property type="nucleotide sequence ID" value="NZ_NXLV01000004.1"/>
</dbReference>
<dbReference type="AlphaFoldDB" id="A0A3D8J0S5"/>
<dbReference type="GO" id="GO:0051224">
    <property type="term" value="P:negative regulation of protein transport"/>
    <property type="evidence" value="ECO:0007669"/>
    <property type="project" value="UniProtKB-UniRule"/>
</dbReference>
<dbReference type="InterPro" id="IPR005623">
    <property type="entry name" value="Chaperone_NapD_NO3_reduct"/>
</dbReference>
<comment type="function">
    <text evidence="1">Chaperone for NapA, the catalytic subunit of the periplasmic nitrate reductase. It binds directly and specifically to the twin-arginine signal peptide of NapA, preventing premature interaction with the Tat translocase and premature export.</text>
</comment>
<gene>
    <name evidence="1" type="primary">napD</name>
    <name evidence="2" type="ORF">CQA58_03115</name>
</gene>
<reference evidence="2 3" key="1">
    <citation type="submission" date="2018-04" db="EMBL/GenBank/DDBJ databases">
        <title>Novel Campyloabacter and Helicobacter Species and Strains.</title>
        <authorList>
            <person name="Mannion A.J."/>
            <person name="Shen Z."/>
            <person name="Fox J.G."/>
        </authorList>
    </citation>
    <scope>NUCLEOTIDE SEQUENCE [LARGE SCALE GENOMIC DNA]</scope>
    <source>
        <strain evidence="2 3">MIT 04-9366</strain>
    </source>
</reference>
<protein>
    <recommendedName>
        <fullName evidence="1">Chaperone NapD</fullName>
    </recommendedName>
    <alternativeName>
        <fullName evidence="1">NapA signal peptide-binding chaperone NapD</fullName>
    </alternativeName>
</protein>
<comment type="subcellular location">
    <subcellularLocation>
        <location evidence="1">Cytoplasm</location>
    </subcellularLocation>
</comment>
<proteinExistence type="inferred from homology"/>
<dbReference type="Pfam" id="PF03927">
    <property type="entry name" value="NapD"/>
    <property type="match status" value="1"/>
</dbReference>
<keyword evidence="1" id="KW-0963">Cytoplasm</keyword>
<name>A0A3D8J0S5_9HELI</name>
<dbReference type="GO" id="GO:0005737">
    <property type="term" value="C:cytoplasm"/>
    <property type="evidence" value="ECO:0007669"/>
    <property type="project" value="UniProtKB-SubCell"/>
</dbReference>
<dbReference type="OrthoDB" id="1120071at2"/>
<dbReference type="HAMAP" id="MF_02200">
    <property type="entry name" value="NapD"/>
    <property type="match status" value="1"/>
</dbReference>
<accession>A0A3D8J0S5</accession>
<comment type="subunit">
    <text evidence="1">Interacts with the cytoplasmic NapA precursor.</text>
</comment>